<reference evidence="4 5" key="1">
    <citation type="submission" date="2018-05" db="EMBL/GenBank/DDBJ databases">
        <title>Genomic Encyclopedia of Type Strains, Phase IV (KMG-IV): sequencing the most valuable type-strain genomes for metagenomic binning, comparative biology and taxonomic classification.</title>
        <authorList>
            <person name="Goeker M."/>
        </authorList>
    </citation>
    <scope>NUCLEOTIDE SEQUENCE [LARGE SCALE GENOMIC DNA]</scope>
    <source>
        <strain evidence="4 5">DSM 103371</strain>
    </source>
</reference>
<protein>
    <submittedName>
        <fullName evidence="4">Ribosomal protein S18 acetylase RimI-like enzyme</fullName>
    </submittedName>
</protein>
<dbReference type="OrthoDB" id="9789603at2"/>
<accession>A0A316GMQ4</accession>
<dbReference type="Proteomes" id="UP000245390">
    <property type="component" value="Unassembled WGS sequence"/>
</dbReference>
<organism evidence="4 5">
    <name type="scientific">Silicimonas algicola</name>
    <dbReference type="NCBI Taxonomy" id="1826607"/>
    <lineage>
        <taxon>Bacteria</taxon>
        <taxon>Pseudomonadati</taxon>
        <taxon>Pseudomonadota</taxon>
        <taxon>Alphaproteobacteria</taxon>
        <taxon>Rhodobacterales</taxon>
        <taxon>Paracoccaceae</taxon>
    </lineage>
</organism>
<dbReference type="PANTHER" id="PTHR43877">
    <property type="entry name" value="AMINOALKYLPHOSPHONATE N-ACETYLTRANSFERASE-RELATED-RELATED"/>
    <property type="match status" value="1"/>
</dbReference>
<keyword evidence="5" id="KW-1185">Reference proteome</keyword>
<sequence length="149" mass="16149">MSVTFREAAEGDLPAVVDLLTDDALGRGREGGDLVRYRDAFRTMARDGFNRLIVGQDDAGRIVATYQLTIIHGISLNAATRAQIEGVRVATDLRGGGIGAALLADAEARARAGGATLLQFTTNRVRDRAHDFYRRAGYEDTHIGFKKTL</sequence>
<dbReference type="InterPro" id="IPR000182">
    <property type="entry name" value="GNAT_dom"/>
</dbReference>
<evidence type="ECO:0000256" key="2">
    <source>
        <dbReference type="ARBA" id="ARBA00023315"/>
    </source>
</evidence>
<dbReference type="EMBL" id="QGGV01000005">
    <property type="protein sequence ID" value="PWK56187.1"/>
    <property type="molecule type" value="Genomic_DNA"/>
</dbReference>
<evidence type="ECO:0000313" key="5">
    <source>
        <dbReference type="Proteomes" id="UP000245390"/>
    </source>
</evidence>
<evidence type="ECO:0000313" key="4">
    <source>
        <dbReference type="EMBL" id="PWK56187.1"/>
    </source>
</evidence>
<dbReference type="InterPro" id="IPR016181">
    <property type="entry name" value="Acyl_CoA_acyltransferase"/>
</dbReference>
<dbReference type="AlphaFoldDB" id="A0A316GMQ4"/>
<dbReference type="GO" id="GO:0005840">
    <property type="term" value="C:ribosome"/>
    <property type="evidence" value="ECO:0007669"/>
    <property type="project" value="UniProtKB-KW"/>
</dbReference>
<dbReference type="RefSeq" id="WP_109759609.1">
    <property type="nucleotide sequence ID" value="NZ_CP034588.1"/>
</dbReference>
<dbReference type="PANTHER" id="PTHR43877:SF2">
    <property type="entry name" value="AMINOALKYLPHOSPHONATE N-ACETYLTRANSFERASE-RELATED"/>
    <property type="match status" value="1"/>
</dbReference>
<evidence type="ECO:0000259" key="3">
    <source>
        <dbReference type="PROSITE" id="PS51186"/>
    </source>
</evidence>
<keyword evidence="4" id="KW-0687">Ribonucleoprotein</keyword>
<dbReference type="SUPFAM" id="SSF55729">
    <property type="entry name" value="Acyl-CoA N-acyltransferases (Nat)"/>
    <property type="match status" value="1"/>
</dbReference>
<dbReference type="GO" id="GO:0016747">
    <property type="term" value="F:acyltransferase activity, transferring groups other than amino-acyl groups"/>
    <property type="evidence" value="ECO:0007669"/>
    <property type="project" value="InterPro"/>
</dbReference>
<dbReference type="Gene3D" id="3.40.630.30">
    <property type="match status" value="1"/>
</dbReference>
<gene>
    <name evidence="4" type="ORF">C8D95_105254</name>
</gene>
<keyword evidence="4" id="KW-0689">Ribosomal protein</keyword>
<dbReference type="PROSITE" id="PS51186">
    <property type="entry name" value="GNAT"/>
    <property type="match status" value="1"/>
</dbReference>
<proteinExistence type="predicted"/>
<feature type="domain" description="N-acetyltransferase" evidence="3">
    <location>
        <begin position="3"/>
        <end position="149"/>
    </location>
</feature>
<keyword evidence="1" id="KW-0808">Transferase</keyword>
<dbReference type="Pfam" id="PF00583">
    <property type="entry name" value="Acetyltransf_1"/>
    <property type="match status" value="1"/>
</dbReference>
<dbReference type="InterPro" id="IPR050832">
    <property type="entry name" value="Bact_Acetyltransf"/>
</dbReference>
<comment type="caution">
    <text evidence="4">The sequence shown here is derived from an EMBL/GenBank/DDBJ whole genome shotgun (WGS) entry which is preliminary data.</text>
</comment>
<keyword evidence="2" id="KW-0012">Acyltransferase</keyword>
<name>A0A316GMQ4_9RHOB</name>
<dbReference type="KEGG" id="salo:EF888_17350"/>
<evidence type="ECO:0000256" key="1">
    <source>
        <dbReference type="ARBA" id="ARBA00022679"/>
    </source>
</evidence>